<dbReference type="GeneID" id="42857383"/>
<reference evidence="4 6" key="2">
    <citation type="journal article" date="2019" name="Nat. Med.">
        <title>A library of human gut bacterial isolates paired with longitudinal multiomics data enables mechanistic microbiome research.</title>
        <authorList>
            <person name="Poyet M."/>
            <person name="Groussin M."/>
            <person name="Gibbons S.M."/>
            <person name="Avila-Pacheco J."/>
            <person name="Jiang X."/>
            <person name="Kearney S.M."/>
            <person name="Perrotta A.R."/>
            <person name="Berdy B."/>
            <person name="Zhao S."/>
            <person name="Lieberman T.D."/>
            <person name="Swanson P.K."/>
            <person name="Smith M."/>
            <person name="Roesemann S."/>
            <person name="Alexander J.E."/>
            <person name="Rich S.A."/>
            <person name="Livny J."/>
            <person name="Vlamakis H."/>
            <person name="Clish C."/>
            <person name="Bullock K."/>
            <person name="Deik A."/>
            <person name="Scott J."/>
            <person name="Pierce K.A."/>
            <person name="Xavier R.J."/>
            <person name="Alm E.J."/>
        </authorList>
    </citation>
    <scope>NUCLEOTIDE SEQUENCE [LARGE SCALE GENOMIC DNA]</scope>
    <source>
        <strain evidence="4 6">BIOML-A4</strain>
    </source>
</reference>
<protein>
    <submittedName>
        <fullName evidence="3">Uncharacterized protein</fullName>
    </submittedName>
</protein>
<feature type="region of interest" description="Disordered" evidence="1">
    <location>
        <begin position="1"/>
        <end position="34"/>
    </location>
</feature>
<accession>A0A0D8IXH1</accession>
<gene>
    <name evidence="4" type="ORF">GMD59_13565</name>
    <name evidence="3" type="ORF">TQ39_12445</name>
</gene>
<dbReference type="EMBL" id="JXXK01000018">
    <property type="protein sequence ID" value="KJF39410.1"/>
    <property type="molecule type" value="Genomic_DNA"/>
</dbReference>
<evidence type="ECO:0000313" key="5">
    <source>
        <dbReference type="Proteomes" id="UP000032483"/>
    </source>
</evidence>
<dbReference type="RefSeq" id="WP_050005731.1">
    <property type="nucleotide sequence ID" value="NZ_CAUBPW010000003.1"/>
</dbReference>
<comment type="caution">
    <text evidence="3">The sequence shown here is derived from an EMBL/GenBank/DDBJ whole genome shotgun (WGS) entry which is preliminary data.</text>
</comment>
<evidence type="ECO:0000256" key="2">
    <source>
        <dbReference type="SAM" id="Phobius"/>
    </source>
</evidence>
<feature type="transmembrane region" description="Helical" evidence="2">
    <location>
        <begin position="71"/>
        <end position="92"/>
    </location>
</feature>
<reference evidence="3" key="1">
    <citation type="submission" date="2015-02" db="EMBL/GenBank/DDBJ databases">
        <title>A novel member of the family Ruminococcaceae isolated from human feces.</title>
        <authorList>
            <person name="Shkoporov A.N."/>
            <person name="Chaplin A.V."/>
            <person name="Motuzova O.V."/>
            <person name="Kafarskaia L.I."/>
            <person name="Khokhlova E.V."/>
            <person name="Efimov B.A."/>
        </authorList>
    </citation>
    <scope>NUCLEOTIDE SEQUENCE [LARGE SCALE GENOMIC DNA]</scope>
    <source>
        <strain evidence="3">585-1</strain>
    </source>
</reference>
<keyword evidence="2" id="KW-0812">Transmembrane</keyword>
<feature type="transmembrane region" description="Helical" evidence="2">
    <location>
        <begin position="43"/>
        <end position="65"/>
    </location>
</feature>
<evidence type="ECO:0000313" key="6">
    <source>
        <dbReference type="Proteomes" id="UP000472755"/>
    </source>
</evidence>
<keyword evidence="5" id="KW-1185">Reference proteome</keyword>
<evidence type="ECO:0000313" key="4">
    <source>
        <dbReference type="EMBL" id="MTS28307.1"/>
    </source>
</evidence>
<organism evidence="3 5">
    <name type="scientific">Ruthenibacterium lactatiformans</name>
    <dbReference type="NCBI Taxonomy" id="1550024"/>
    <lineage>
        <taxon>Bacteria</taxon>
        <taxon>Bacillati</taxon>
        <taxon>Bacillota</taxon>
        <taxon>Clostridia</taxon>
        <taxon>Eubacteriales</taxon>
        <taxon>Oscillospiraceae</taxon>
        <taxon>Ruthenibacterium</taxon>
    </lineage>
</organism>
<dbReference type="EMBL" id="WMZU01000024">
    <property type="protein sequence ID" value="MTS28307.1"/>
    <property type="molecule type" value="Genomic_DNA"/>
</dbReference>
<dbReference type="Proteomes" id="UP000472755">
    <property type="component" value="Unassembled WGS sequence"/>
</dbReference>
<sequence>MAENENRVSAVQEAPDSPQEPAALDTPPSEMPVYEPARPVRRVGTLTMGLALVVVGAALCVGLFFPNVDFLLLFKLSPLVLVALGCEVIFAASTAKGMRLKYDFLSMFVCFLLIVTALGAACVPVALQYAGPGRSAAEQRVEQELYEATYARLKGNGDIVNVTYDVHLGELRTPEDVTGAADLKAGDYVGVSAELKGTWATREEFVAACRPVIEAVRATGVRDPYISLYMRESRDTETPLYSLAVEGSYQADMTAEQLAQCVTERIYVDDAGYYMDAEELAGWQSEQSSAARDAELEALEAEWQARLDEAEAAVEQARAEAEERVAQVQAEADERVAQAQADADSRVAEAQANAAA</sequence>
<keyword evidence="2" id="KW-1133">Transmembrane helix</keyword>
<feature type="region of interest" description="Disordered" evidence="1">
    <location>
        <begin position="325"/>
        <end position="356"/>
    </location>
</feature>
<keyword evidence="2" id="KW-0472">Membrane</keyword>
<evidence type="ECO:0000256" key="1">
    <source>
        <dbReference type="SAM" id="MobiDB-lite"/>
    </source>
</evidence>
<proteinExistence type="predicted"/>
<evidence type="ECO:0000313" key="3">
    <source>
        <dbReference type="EMBL" id="KJF39410.1"/>
    </source>
</evidence>
<dbReference type="Proteomes" id="UP000032483">
    <property type="component" value="Unassembled WGS sequence"/>
</dbReference>
<feature type="transmembrane region" description="Helical" evidence="2">
    <location>
        <begin position="104"/>
        <end position="127"/>
    </location>
</feature>
<dbReference type="AlphaFoldDB" id="A0A0D8IXH1"/>
<name>A0A0D8IXH1_9FIRM</name>